<sequence>MPTLLFEEEEEPRFSRRPRPCSQVPRFSRRPRPCSQVPPNDILHSSIRSKRELTVTNLSDNLIGLRLMSSVTRIITRREYQAPERVEEQSCLFNALELAISTVFRF</sequence>
<organism evidence="2 3">
    <name type="scientific">Marchantia polymorpha</name>
    <name type="common">Common liverwort</name>
    <name type="synonym">Marchantia aquatica</name>
    <dbReference type="NCBI Taxonomy" id="3197"/>
    <lineage>
        <taxon>Eukaryota</taxon>
        <taxon>Viridiplantae</taxon>
        <taxon>Streptophyta</taxon>
        <taxon>Embryophyta</taxon>
        <taxon>Marchantiophyta</taxon>
        <taxon>Marchantiopsida</taxon>
        <taxon>Marchantiidae</taxon>
        <taxon>Marchantiales</taxon>
        <taxon>Marchantiaceae</taxon>
        <taxon>Marchantia</taxon>
    </lineage>
</organism>
<proteinExistence type="predicted"/>
<feature type="region of interest" description="Disordered" evidence="1">
    <location>
        <begin position="1"/>
        <end position="41"/>
    </location>
</feature>
<dbReference type="EMBL" id="KZ772854">
    <property type="protein sequence ID" value="PTQ27751.1"/>
    <property type="molecule type" value="Genomic_DNA"/>
</dbReference>
<evidence type="ECO:0000313" key="3">
    <source>
        <dbReference type="Proteomes" id="UP000244005"/>
    </source>
</evidence>
<gene>
    <name evidence="2" type="ORF">MARPO_0185s0026</name>
</gene>
<evidence type="ECO:0000256" key="1">
    <source>
        <dbReference type="SAM" id="MobiDB-lite"/>
    </source>
</evidence>
<dbReference type="Proteomes" id="UP000244005">
    <property type="component" value="Unassembled WGS sequence"/>
</dbReference>
<feature type="compositionally biased region" description="Acidic residues" evidence="1">
    <location>
        <begin position="1"/>
        <end position="11"/>
    </location>
</feature>
<keyword evidence="3" id="KW-1185">Reference proteome</keyword>
<accession>A0A2R6W1M1</accession>
<reference evidence="3" key="1">
    <citation type="journal article" date="2017" name="Cell">
        <title>Insights into land plant evolution garnered from the Marchantia polymorpha genome.</title>
        <authorList>
            <person name="Bowman J.L."/>
            <person name="Kohchi T."/>
            <person name="Yamato K.T."/>
            <person name="Jenkins J."/>
            <person name="Shu S."/>
            <person name="Ishizaki K."/>
            <person name="Yamaoka S."/>
            <person name="Nishihama R."/>
            <person name="Nakamura Y."/>
            <person name="Berger F."/>
            <person name="Adam C."/>
            <person name="Aki S.S."/>
            <person name="Althoff F."/>
            <person name="Araki T."/>
            <person name="Arteaga-Vazquez M.A."/>
            <person name="Balasubrmanian S."/>
            <person name="Barry K."/>
            <person name="Bauer D."/>
            <person name="Boehm C.R."/>
            <person name="Briginshaw L."/>
            <person name="Caballero-Perez J."/>
            <person name="Catarino B."/>
            <person name="Chen F."/>
            <person name="Chiyoda S."/>
            <person name="Chovatia M."/>
            <person name="Davies K.M."/>
            <person name="Delmans M."/>
            <person name="Demura T."/>
            <person name="Dierschke T."/>
            <person name="Dolan L."/>
            <person name="Dorantes-Acosta A.E."/>
            <person name="Eklund D.M."/>
            <person name="Florent S.N."/>
            <person name="Flores-Sandoval E."/>
            <person name="Fujiyama A."/>
            <person name="Fukuzawa H."/>
            <person name="Galik B."/>
            <person name="Grimanelli D."/>
            <person name="Grimwood J."/>
            <person name="Grossniklaus U."/>
            <person name="Hamada T."/>
            <person name="Haseloff J."/>
            <person name="Hetherington A.J."/>
            <person name="Higo A."/>
            <person name="Hirakawa Y."/>
            <person name="Hundley H.N."/>
            <person name="Ikeda Y."/>
            <person name="Inoue K."/>
            <person name="Inoue S.I."/>
            <person name="Ishida S."/>
            <person name="Jia Q."/>
            <person name="Kakita M."/>
            <person name="Kanazawa T."/>
            <person name="Kawai Y."/>
            <person name="Kawashima T."/>
            <person name="Kennedy M."/>
            <person name="Kinose K."/>
            <person name="Kinoshita T."/>
            <person name="Kohara Y."/>
            <person name="Koide E."/>
            <person name="Komatsu K."/>
            <person name="Kopischke S."/>
            <person name="Kubo M."/>
            <person name="Kyozuka J."/>
            <person name="Lagercrantz U."/>
            <person name="Lin S.S."/>
            <person name="Lindquist E."/>
            <person name="Lipzen A.M."/>
            <person name="Lu C.W."/>
            <person name="De Luna E."/>
            <person name="Martienssen R.A."/>
            <person name="Minamino N."/>
            <person name="Mizutani M."/>
            <person name="Mizutani M."/>
            <person name="Mochizuki N."/>
            <person name="Monte I."/>
            <person name="Mosher R."/>
            <person name="Nagasaki H."/>
            <person name="Nakagami H."/>
            <person name="Naramoto S."/>
            <person name="Nishitani K."/>
            <person name="Ohtani M."/>
            <person name="Okamoto T."/>
            <person name="Okumura M."/>
            <person name="Phillips J."/>
            <person name="Pollak B."/>
            <person name="Reinders A."/>
            <person name="Rovekamp M."/>
            <person name="Sano R."/>
            <person name="Sawa S."/>
            <person name="Schmid M.W."/>
            <person name="Shirakawa M."/>
            <person name="Solano R."/>
            <person name="Spunde A."/>
            <person name="Suetsugu N."/>
            <person name="Sugano S."/>
            <person name="Sugiyama A."/>
            <person name="Sun R."/>
            <person name="Suzuki Y."/>
            <person name="Takenaka M."/>
            <person name="Takezawa D."/>
            <person name="Tomogane H."/>
            <person name="Tsuzuki M."/>
            <person name="Ueda T."/>
            <person name="Umeda M."/>
            <person name="Ward J.M."/>
            <person name="Watanabe Y."/>
            <person name="Yazaki K."/>
            <person name="Yokoyama R."/>
            <person name="Yoshitake Y."/>
            <person name="Yotsui I."/>
            <person name="Zachgo S."/>
            <person name="Schmutz J."/>
        </authorList>
    </citation>
    <scope>NUCLEOTIDE SEQUENCE [LARGE SCALE GENOMIC DNA]</scope>
    <source>
        <strain evidence="3">Tak-1</strain>
    </source>
</reference>
<protein>
    <submittedName>
        <fullName evidence="2">Uncharacterized protein</fullName>
    </submittedName>
</protein>
<dbReference type="AlphaFoldDB" id="A0A2R6W1M1"/>
<name>A0A2R6W1M1_MARPO</name>
<evidence type="ECO:0000313" key="2">
    <source>
        <dbReference type="EMBL" id="PTQ27751.1"/>
    </source>
</evidence>